<dbReference type="SUPFAM" id="SSF48452">
    <property type="entry name" value="TPR-like"/>
    <property type="match status" value="1"/>
</dbReference>
<feature type="repeat" description="PPR" evidence="3">
    <location>
        <begin position="245"/>
        <end position="279"/>
    </location>
</feature>
<name>A0A6J1DHN3_MOMCH</name>
<dbReference type="PANTHER" id="PTHR47926:SF342">
    <property type="entry name" value="TETRATRICOPEPTIDE-LIKE HELICAL DOMAIN-CONTAINING PROTEIN-RELATED"/>
    <property type="match status" value="1"/>
</dbReference>
<reference evidence="5 6" key="1">
    <citation type="submission" date="2025-04" db="UniProtKB">
        <authorList>
            <consortium name="RefSeq"/>
        </authorList>
    </citation>
    <scope>IDENTIFICATION</scope>
    <source>
        <strain evidence="5 6">OHB3-1</strain>
    </source>
</reference>
<dbReference type="AlphaFoldDB" id="A0A6J1DHN3"/>
<accession>A0A6J1DHN3</accession>
<dbReference type="KEGG" id="mcha:111020153"/>
<feature type="repeat" description="PPR" evidence="3">
    <location>
        <begin position="542"/>
        <end position="572"/>
    </location>
</feature>
<dbReference type="FunFam" id="1.25.40.10:FF:000090">
    <property type="entry name" value="Pentatricopeptide repeat-containing protein, chloroplastic"/>
    <property type="match status" value="1"/>
</dbReference>
<evidence type="ECO:0000256" key="1">
    <source>
        <dbReference type="ARBA" id="ARBA00022737"/>
    </source>
</evidence>
<dbReference type="FunFam" id="1.25.40.10:FF:001174">
    <property type="entry name" value="Pentatricopeptide repeat-containing protein At3g49740"/>
    <property type="match status" value="1"/>
</dbReference>
<protein>
    <submittedName>
        <fullName evidence="5 6">Pentatricopeptide repeat-containing protein At3g49740</fullName>
    </submittedName>
</protein>
<dbReference type="NCBIfam" id="TIGR00756">
    <property type="entry name" value="PPR"/>
    <property type="match status" value="7"/>
</dbReference>
<dbReference type="InterPro" id="IPR002885">
    <property type="entry name" value="PPR_rpt"/>
</dbReference>
<dbReference type="Gene3D" id="1.25.40.10">
    <property type="entry name" value="Tetratricopeptide repeat domain"/>
    <property type="match status" value="6"/>
</dbReference>
<dbReference type="Pfam" id="PF20431">
    <property type="entry name" value="E_motif"/>
    <property type="match status" value="1"/>
</dbReference>
<feature type="repeat" description="PPR" evidence="3">
    <location>
        <begin position="143"/>
        <end position="177"/>
    </location>
</feature>
<evidence type="ECO:0000313" key="5">
    <source>
        <dbReference type="RefSeq" id="XP_022152416.1"/>
    </source>
</evidence>
<dbReference type="PROSITE" id="PS51375">
    <property type="entry name" value="PPR"/>
    <property type="match status" value="6"/>
</dbReference>
<dbReference type="InterPro" id="IPR011990">
    <property type="entry name" value="TPR-like_helical_dom_sf"/>
</dbReference>
<keyword evidence="1" id="KW-0677">Repeat</keyword>
<feature type="repeat" description="PPR" evidence="3">
    <location>
        <begin position="112"/>
        <end position="142"/>
    </location>
</feature>
<dbReference type="FunFam" id="1.25.40.10:FF:000196">
    <property type="entry name" value="Pentatricopeptide repeat-containing protein At4g14850"/>
    <property type="match status" value="1"/>
</dbReference>
<dbReference type="InterPro" id="IPR046848">
    <property type="entry name" value="E_motif"/>
</dbReference>
<organism evidence="4 5">
    <name type="scientific">Momordica charantia</name>
    <name type="common">Bitter gourd</name>
    <name type="synonym">Balsam pear</name>
    <dbReference type="NCBI Taxonomy" id="3673"/>
    <lineage>
        <taxon>Eukaryota</taxon>
        <taxon>Viridiplantae</taxon>
        <taxon>Streptophyta</taxon>
        <taxon>Embryophyta</taxon>
        <taxon>Tracheophyta</taxon>
        <taxon>Spermatophyta</taxon>
        <taxon>Magnoliopsida</taxon>
        <taxon>eudicotyledons</taxon>
        <taxon>Gunneridae</taxon>
        <taxon>Pentapetalae</taxon>
        <taxon>rosids</taxon>
        <taxon>fabids</taxon>
        <taxon>Cucurbitales</taxon>
        <taxon>Cucurbitaceae</taxon>
        <taxon>Momordiceae</taxon>
        <taxon>Momordica</taxon>
    </lineage>
</organism>
<dbReference type="RefSeq" id="XP_022152417.1">
    <property type="nucleotide sequence ID" value="XM_022296725.1"/>
</dbReference>
<evidence type="ECO:0000256" key="3">
    <source>
        <dbReference type="PROSITE-ProRule" id="PRU00708"/>
    </source>
</evidence>
<proteinExistence type="inferred from homology"/>
<comment type="similarity">
    <text evidence="2">Belongs to the PPR family. PCMP-E subfamily.</text>
</comment>
<evidence type="ECO:0000313" key="4">
    <source>
        <dbReference type="Proteomes" id="UP000504603"/>
    </source>
</evidence>
<dbReference type="PANTHER" id="PTHR47926">
    <property type="entry name" value="PENTATRICOPEPTIDE REPEAT-CONTAINING PROTEIN"/>
    <property type="match status" value="1"/>
</dbReference>
<dbReference type="GeneID" id="111020153"/>
<dbReference type="Proteomes" id="UP000504603">
    <property type="component" value="Unplaced"/>
</dbReference>
<keyword evidence="4" id="KW-1185">Reference proteome</keyword>
<gene>
    <name evidence="5 6" type="primary">LOC111020153</name>
</gene>
<evidence type="ECO:0000313" key="6">
    <source>
        <dbReference type="RefSeq" id="XP_022152417.1"/>
    </source>
</evidence>
<sequence>MHVGVSASERLLKYNRLLSHLKSSNLYFDALQLFTQIHSSLCFRPDHYNLSTALAVCANVRDIAFGSQLHAHAVRSGLKSFPHVANTILSLYAKVGDFESLKTGFQEIEIPDVYSWTTLLSACTKLGHVGYAHEVFDVMPKSNVACWNAVITGCAESGHHGVAINMFREMYRMCVKPDNYSFACILSLCTKEIEDLGRLVHSLVIKSGFISRASVINALITMYFSTENLGDAYEVFEGTEAEVHDQITYNVMIDGLVGVGREEEALIMFRDMLRACLDPTELTLVSVMSSCSFIRVAQQVHSQAIKLGFESFTSVGNSAIAMYSSCGEFQAANAVFEALEKKDIVSWNAMISSYVRGNFSKSAVLSFLQMQRTGIRPDEFTFGSLLGVSEFIEIVEMVNAFVFKSGLILMIEVLNALVSAYSKCGKITQAYQIFNGISPKNLISWNTIISSFLLNGHPLQGLEHFSMLMTSKLEPNAFTLSIVLSICASISAFNMGKQIHGYILRSRKFSETSVCNALITMYSKCGVLDWSLRVFNAMIKRDVVSWNSVVSAYAQHGQGKEAVRCFKAMQDMSPIKPDQATFTALLSACSHAGLVDEASRIFNTMLTDYSIVPSVDQLSCIADLLGRSGYVDQAESVIESAQFEAHTHVWWALFSACAAQGNLKLGRTIAGILLEEEGSNPSVYVVLSNIYATVGRWQESANVRELMKKTGVTKQPGYSWIGGLN</sequence>
<dbReference type="OrthoDB" id="751155at2759"/>
<dbReference type="Pfam" id="PF01535">
    <property type="entry name" value="PPR"/>
    <property type="match status" value="2"/>
</dbReference>
<dbReference type="RefSeq" id="XP_022152416.1">
    <property type="nucleotide sequence ID" value="XM_022296724.1"/>
</dbReference>
<evidence type="ECO:0000256" key="2">
    <source>
        <dbReference type="ARBA" id="ARBA00061659"/>
    </source>
</evidence>
<dbReference type="GO" id="GO:0009451">
    <property type="term" value="P:RNA modification"/>
    <property type="evidence" value="ECO:0007669"/>
    <property type="project" value="InterPro"/>
</dbReference>
<feature type="repeat" description="PPR" evidence="3">
    <location>
        <begin position="343"/>
        <end position="377"/>
    </location>
</feature>
<dbReference type="GO" id="GO:0003723">
    <property type="term" value="F:RNA binding"/>
    <property type="evidence" value="ECO:0007669"/>
    <property type="project" value="InterPro"/>
</dbReference>
<feature type="repeat" description="PPR" evidence="3">
    <location>
        <begin position="578"/>
        <end position="613"/>
    </location>
</feature>
<dbReference type="InterPro" id="IPR046960">
    <property type="entry name" value="PPR_At4g14850-like_plant"/>
</dbReference>
<dbReference type="Pfam" id="PF13041">
    <property type="entry name" value="PPR_2"/>
    <property type="match status" value="3"/>
</dbReference>